<keyword evidence="2" id="KW-1185">Reference proteome</keyword>
<feature type="non-terminal residue" evidence="1">
    <location>
        <position position="60"/>
    </location>
</feature>
<sequence length="60" mass="6303">MTAGYDLTGTNVEFCSTLDSAPCSWLSVRSGVGLARPPSESVYAPEHSMHGSSMLIDVLA</sequence>
<dbReference type="Proteomes" id="UP000305948">
    <property type="component" value="Unassembled WGS sequence"/>
</dbReference>
<evidence type="ECO:0000313" key="1">
    <source>
        <dbReference type="EMBL" id="TFK51446.1"/>
    </source>
</evidence>
<gene>
    <name evidence="1" type="ORF">OE88DRAFT_1659483</name>
</gene>
<protein>
    <submittedName>
        <fullName evidence="1">Uncharacterized protein</fullName>
    </submittedName>
</protein>
<dbReference type="EMBL" id="ML213511">
    <property type="protein sequence ID" value="TFK51446.1"/>
    <property type="molecule type" value="Genomic_DNA"/>
</dbReference>
<name>A0A5C3N4S5_9AGAM</name>
<proteinExistence type="predicted"/>
<evidence type="ECO:0000313" key="2">
    <source>
        <dbReference type="Proteomes" id="UP000305948"/>
    </source>
</evidence>
<reference evidence="1 2" key="1">
    <citation type="journal article" date="2019" name="Nat. Ecol. Evol.">
        <title>Megaphylogeny resolves global patterns of mushroom evolution.</title>
        <authorList>
            <person name="Varga T."/>
            <person name="Krizsan K."/>
            <person name="Foldi C."/>
            <person name="Dima B."/>
            <person name="Sanchez-Garcia M."/>
            <person name="Sanchez-Ramirez S."/>
            <person name="Szollosi G.J."/>
            <person name="Szarkandi J.G."/>
            <person name="Papp V."/>
            <person name="Albert L."/>
            <person name="Andreopoulos W."/>
            <person name="Angelini C."/>
            <person name="Antonin V."/>
            <person name="Barry K.W."/>
            <person name="Bougher N.L."/>
            <person name="Buchanan P."/>
            <person name="Buyck B."/>
            <person name="Bense V."/>
            <person name="Catcheside P."/>
            <person name="Chovatia M."/>
            <person name="Cooper J."/>
            <person name="Damon W."/>
            <person name="Desjardin D."/>
            <person name="Finy P."/>
            <person name="Geml J."/>
            <person name="Haridas S."/>
            <person name="Hughes K."/>
            <person name="Justo A."/>
            <person name="Karasinski D."/>
            <person name="Kautmanova I."/>
            <person name="Kiss B."/>
            <person name="Kocsube S."/>
            <person name="Kotiranta H."/>
            <person name="LaButti K.M."/>
            <person name="Lechner B.E."/>
            <person name="Liimatainen K."/>
            <person name="Lipzen A."/>
            <person name="Lukacs Z."/>
            <person name="Mihaltcheva S."/>
            <person name="Morgado L.N."/>
            <person name="Niskanen T."/>
            <person name="Noordeloos M.E."/>
            <person name="Ohm R.A."/>
            <person name="Ortiz-Santana B."/>
            <person name="Ovrebo C."/>
            <person name="Racz N."/>
            <person name="Riley R."/>
            <person name="Savchenko A."/>
            <person name="Shiryaev A."/>
            <person name="Soop K."/>
            <person name="Spirin V."/>
            <person name="Szebenyi C."/>
            <person name="Tomsovsky M."/>
            <person name="Tulloss R.E."/>
            <person name="Uehling J."/>
            <person name="Grigoriev I.V."/>
            <person name="Vagvolgyi C."/>
            <person name="Papp T."/>
            <person name="Martin F.M."/>
            <person name="Miettinen O."/>
            <person name="Hibbett D.S."/>
            <person name="Nagy L.G."/>
        </authorList>
    </citation>
    <scope>NUCLEOTIDE SEQUENCE [LARGE SCALE GENOMIC DNA]</scope>
    <source>
        <strain evidence="1 2">OMC1185</strain>
    </source>
</reference>
<dbReference type="OrthoDB" id="4225815at2759"/>
<accession>A0A5C3N4S5</accession>
<dbReference type="AlphaFoldDB" id="A0A5C3N4S5"/>
<organism evidence="1 2">
    <name type="scientific">Heliocybe sulcata</name>
    <dbReference type="NCBI Taxonomy" id="5364"/>
    <lineage>
        <taxon>Eukaryota</taxon>
        <taxon>Fungi</taxon>
        <taxon>Dikarya</taxon>
        <taxon>Basidiomycota</taxon>
        <taxon>Agaricomycotina</taxon>
        <taxon>Agaricomycetes</taxon>
        <taxon>Gloeophyllales</taxon>
        <taxon>Gloeophyllaceae</taxon>
        <taxon>Heliocybe</taxon>
    </lineage>
</organism>